<proteinExistence type="predicted"/>
<feature type="region of interest" description="Disordered" evidence="4">
    <location>
        <begin position="335"/>
        <end position="371"/>
    </location>
</feature>
<keyword evidence="1" id="KW-0436">Ligase</keyword>
<dbReference type="InterPro" id="IPR004344">
    <property type="entry name" value="TTL/TTLL_fam"/>
</dbReference>
<dbReference type="Pfam" id="PF03133">
    <property type="entry name" value="TTL"/>
    <property type="match status" value="1"/>
</dbReference>
<sequence>MATPYVVQKVSLNGSNSGYHHPESQGEFNCSGTTHNNPSYYRCHFACASWCPICEVHRGPRCGRRRSRSEGLEADPLRERNRLCDSRYDIEHWRKKVVKEYDLCSYQQNSNKFMQQADNRQSQLSREPLCEASLPQPMDVDGSIEHHKTLVPVKKYKDRFLMSHPQYQCRNFDNNFKVTQNLFLPEVNENPKHLMGSYDTRGDVCPDRGHSISGSLPRKSTKVSCDVAKRNGVLCNQAWPEGANDSEHFCQKPKAHNIDNHLHLLHDYTIRQDTHLCGISGENHHCDQSYLLNEEVGNISSRQPFVTNTASTQDHYLCEVEVLRSKLRELRDGVDGKRLRQRSESEPGTGFGVSGQDSSWEPKRARDDSPGLTENLDCCSIEDTNNWSYIQHQSHVTVSHSSHLQVIQLHRPPAHRGHNTKILRLPVSSKTVGGKHVSDLHDDETSLSSDSDFADSERTCGSGEEGDSKGEPGENSEEADDQSVFSSLTTISNGSNTPSIVGETLGLISLSDNAHKKVIPATSVIEQKDLPQCLRTSLFSHVPPFIRFSTYDVKGESLPAEIQRHLKWKLSTITPLVVRRTLVNSGFRLVRKSNDWCGTWGKHMKSLCFKTLKEFQKINHFPGTFQIGRKDRLWKNLYRLMTKFGKKEFGFIPRTYVLPQDSKLLRQAWEKSCGKEKWIIKPPASARGTGIKVVHRWAQIPKKQPLVVQKYISQPYLINGSKFDLRLYVLVTSINPLRIYIYDDGLVRFASVKYSSDMASLGDRYMHLTNYSINKMSSQYTQNEDATACQGHKWTVKALWMYLEKEGVDVTALWNRLVDLVIKTIVSGESSISQLTRTNLVSRYCSYELFGIDVLFDEALRPWLLEVNISPSLHSSSPLDLAVKGPMVRDLLNMAGYHIPNKLLVAQQEEILRTFGLKDKKIPLCFDKRLYTTVLSKEERSKHSFYQQNCCREEYLEDILKDLTPDDVRHLIQWEDELTQAGRFLKIFPTTTTHMYHEFFEAPRYYNMMFDAWETKYSENRQEGIALLESLCLQKTHLEVPVPGGLTKSSASQSNSLPTSPSPPPAHEERSETQCLVERKVLSLSSVALYRAARPRSGKFGVVLKPFPRSAYLTRKPKPFNSPVKTSNCTPTNSASEVDSSSHYTFEDHLVKEVASY</sequence>
<dbReference type="SUPFAM" id="SSF56059">
    <property type="entry name" value="Glutathione synthetase ATP-binding domain-like"/>
    <property type="match status" value="1"/>
</dbReference>
<feature type="compositionally biased region" description="Basic and acidic residues" evidence="4">
    <location>
        <begin position="335"/>
        <end position="345"/>
    </location>
</feature>
<feature type="region of interest" description="Disordered" evidence="4">
    <location>
        <begin position="1043"/>
        <end position="1072"/>
    </location>
</feature>
<keyword evidence="6" id="KW-1185">Reference proteome</keyword>
<accession>A0A6L2PPD1</accession>
<feature type="compositionally biased region" description="Basic residues" evidence="4">
    <location>
        <begin position="412"/>
        <end position="421"/>
    </location>
</feature>
<evidence type="ECO:0008006" key="7">
    <source>
        <dbReference type="Google" id="ProtNLM"/>
    </source>
</evidence>
<dbReference type="OrthoDB" id="202825at2759"/>
<dbReference type="PANTHER" id="PTHR12241">
    <property type="entry name" value="TUBULIN POLYGLUTAMYLASE"/>
    <property type="match status" value="1"/>
</dbReference>
<keyword evidence="2" id="KW-0547">Nucleotide-binding</keyword>
<protein>
    <recommendedName>
        <fullName evidence="7">Tubulin polyglutamylase TTLL4</fullName>
    </recommendedName>
</protein>
<feature type="compositionally biased region" description="Polar residues" evidence="4">
    <location>
        <begin position="1123"/>
        <end position="1140"/>
    </location>
</feature>
<keyword evidence="3" id="KW-0067">ATP-binding</keyword>
<dbReference type="GO" id="GO:0036064">
    <property type="term" value="C:ciliary basal body"/>
    <property type="evidence" value="ECO:0007669"/>
    <property type="project" value="TreeGrafter"/>
</dbReference>
<dbReference type="InParanoid" id="A0A6L2PPD1"/>
<dbReference type="Gene3D" id="3.30.470.20">
    <property type="entry name" value="ATP-grasp fold, B domain"/>
    <property type="match status" value="1"/>
</dbReference>
<comment type="caution">
    <text evidence="5">The sequence shown here is derived from an EMBL/GenBank/DDBJ whole genome shotgun (WGS) entry which is preliminary data.</text>
</comment>
<name>A0A6L2PPD1_COPFO</name>
<evidence type="ECO:0000256" key="3">
    <source>
        <dbReference type="ARBA" id="ARBA00022840"/>
    </source>
</evidence>
<evidence type="ECO:0000313" key="5">
    <source>
        <dbReference type="EMBL" id="GFG33032.1"/>
    </source>
</evidence>
<dbReference type="PANTHER" id="PTHR12241:SF162">
    <property type="entry name" value="TUBULIN MONOGLUTAMYLASE TTLL4"/>
    <property type="match status" value="1"/>
</dbReference>
<organism evidence="5 6">
    <name type="scientific">Coptotermes formosanus</name>
    <name type="common">Formosan subterranean termite</name>
    <dbReference type="NCBI Taxonomy" id="36987"/>
    <lineage>
        <taxon>Eukaryota</taxon>
        <taxon>Metazoa</taxon>
        <taxon>Ecdysozoa</taxon>
        <taxon>Arthropoda</taxon>
        <taxon>Hexapoda</taxon>
        <taxon>Insecta</taxon>
        <taxon>Pterygota</taxon>
        <taxon>Neoptera</taxon>
        <taxon>Polyneoptera</taxon>
        <taxon>Dictyoptera</taxon>
        <taxon>Blattodea</taxon>
        <taxon>Blattoidea</taxon>
        <taxon>Termitoidae</taxon>
        <taxon>Rhinotermitidae</taxon>
        <taxon>Coptotermes</taxon>
    </lineage>
</organism>
<evidence type="ECO:0000256" key="1">
    <source>
        <dbReference type="ARBA" id="ARBA00022598"/>
    </source>
</evidence>
<reference evidence="6" key="1">
    <citation type="submission" date="2020-01" db="EMBL/GenBank/DDBJ databases">
        <title>Draft genome sequence of the Termite Coptotermes fromosanus.</title>
        <authorList>
            <person name="Itakura S."/>
            <person name="Yosikawa Y."/>
            <person name="Umezawa K."/>
        </authorList>
    </citation>
    <scope>NUCLEOTIDE SEQUENCE [LARGE SCALE GENOMIC DNA]</scope>
</reference>
<evidence type="ECO:0000256" key="2">
    <source>
        <dbReference type="ARBA" id="ARBA00022741"/>
    </source>
</evidence>
<dbReference type="Proteomes" id="UP000502823">
    <property type="component" value="Unassembled WGS sequence"/>
</dbReference>
<dbReference type="PROSITE" id="PS51221">
    <property type="entry name" value="TTL"/>
    <property type="match status" value="1"/>
</dbReference>
<dbReference type="EMBL" id="BLKM01011376">
    <property type="protein sequence ID" value="GFG33032.1"/>
    <property type="molecule type" value="Genomic_DNA"/>
</dbReference>
<feature type="compositionally biased region" description="Low complexity" evidence="4">
    <location>
        <begin position="1049"/>
        <end position="1059"/>
    </location>
</feature>
<dbReference type="GO" id="GO:0000226">
    <property type="term" value="P:microtubule cytoskeleton organization"/>
    <property type="evidence" value="ECO:0007669"/>
    <property type="project" value="TreeGrafter"/>
</dbReference>
<dbReference type="AlphaFoldDB" id="A0A6L2PPD1"/>
<evidence type="ECO:0000256" key="4">
    <source>
        <dbReference type="SAM" id="MobiDB-lite"/>
    </source>
</evidence>
<feature type="compositionally biased region" description="Basic and acidic residues" evidence="4">
    <location>
        <begin position="360"/>
        <end position="369"/>
    </location>
</feature>
<feature type="region of interest" description="Disordered" evidence="4">
    <location>
        <begin position="411"/>
        <end position="491"/>
    </location>
</feature>
<dbReference type="GO" id="GO:0070740">
    <property type="term" value="F:tubulin-glutamic acid ligase activity"/>
    <property type="evidence" value="ECO:0007669"/>
    <property type="project" value="TreeGrafter"/>
</dbReference>
<feature type="region of interest" description="Disordered" evidence="4">
    <location>
        <begin position="1118"/>
        <end position="1140"/>
    </location>
</feature>
<gene>
    <name evidence="5" type="ORF">Cfor_00046</name>
</gene>
<evidence type="ECO:0000313" key="6">
    <source>
        <dbReference type="Proteomes" id="UP000502823"/>
    </source>
</evidence>
<dbReference type="GO" id="GO:0005524">
    <property type="term" value="F:ATP binding"/>
    <property type="evidence" value="ECO:0007669"/>
    <property type="project" value="UniProtKB-KW"/>
</dbReference>
<dbReference type="GO" id="GO:0015631">
    <property type="term" value="F:tubulin binding"/>
    <property type="evidence" value="ECO:0007669"/>
    <property type="project" value="TreeGrafter"/>
</dbReference>